<dbReference type="GO" id="GO:0005615">
    <property type="term" value="C:extracellular space"/>
    <property type="evidence" value="ECO:0007669"/>
    <property type="project" value="TreeGrafter"/>
</dbReference>
<dbReference type="InterPro" id="IPR000294">
    <property type="entry name" value="GLA_domain"/>
</dbReference>
<keyword evidence="2" id="KW-1133">Transmembrane helix</keyword>
<dbReference type="EMBL" id="JAINUG010000074">
    <property type="protein sequence ID" value="KAJ8400758.1"/>
    <property type="molecule type" value="Genomic_DNA"/>
</dbReference>
<dbReference type="Gene3D" id="4.10.740.10">
    <property type="entry name" value="Coagulation Factor IX"/>
    <property type="match status" value="1"/>
</dbReference>
<organism evidence="4 5">
    <name type="scientific">Aldrovandia affinis</name>
    <dbReference type="NCBI Taxonomy" id="143900"/>
    <lineage>
        <taxon>Eukaryota</taxon>
        <taxon>Metazoa</taxon>
        <taxon>Chordata</taxon>
        <taxon>Craniata</taxon>
        <taxon>Vertebrata</taxon>
        <taxon>Euteleostomi</taxon>
        <taxon>Actinopterygii</taxon>
        <taxon>Neopterygii</taxon>
        <taxon>Teleostei</taxon>
        <taxon>Notacanthiformes</taxon>
        <taxon>Halosauridae</taxon>
        <taxon>Aldrovandia</taxon>
    </lineage>
</organism>
<dbReference type="AlphaFoldDB" id="A0AAD7SEA1"/>
<dbReference type="PANTHER" id="PTHR24278:SF37">
    <property type="entry name" value="TRANSMEMBRANE GAMMA-CARBOXYGLUTAMIC ACID PROTEIN 1"/>
    <property type="match status" value="1"/>
</dbReference>
<proteinExistence type="predicted"/>
<name>A0AAD7SEA1_9TELE</name>
<feature type="transmembrane region" description="Helical" evidence="2">
    <location>
        <begin position="86"/>
        <end position="106"/>
    </location>
</feature>
<keyword evidence="1" id="KW-1015">Disulfide bond</keyword>
<evidence type="ECO:0000259" key="3">
    <source>
        <dbReference type="PROSITE" id="PS50998"/>
    </source>
</evidence>
<dbReference type="InterPro" id="IPR017857">
    <property type="entry name" value="Coagulation_fac-like_Gla_dom"/>
</dbReference>
<dbReference type="SMART" id="SM00069">
    <property type="entry name" value="GLA"/>
    <property type="match status" value="1"/>
</dbReference>
<keyword evidence="2" id="KW-0812">Transmembrane</keyword>
<dbReference type="PROSITE" id="PS50998">
    <property type="entry name" value="GLA_2"/>
    <property type="match status" value="1"/>
</dbReference>
<accession>A0AAD7SEA1</accession>
<dbReference type="InterPro" id="IPR050442">
    <property type="entry name" value="Peptidase_S1_coag_factors"/>
</dbReference>
<feature type="domain" description="Gla" evidence="3">
    <location>
        <begin position="20"/>
        <end position="66"/>
    </location>
</feature>
<gene>
    <name evidence="4" type="ORF">AAFF_G00391120</name>
</gene>
<dbReference type="FunFam" id="4.10.740.10:FF:000001">
    <property type="entry name" value="vitamin K-dependent protein S"/>
    <property type="match status" value="1"/>
</dbReference>
<dbReference type="GO" id="GO:0005509">
    <property type="term" value="F:calcium ion binding"/>
    <property type="evidence" value="ECO:0007669"/>
    <property type="project" value="InterPro"/>
</dbReference>
<keyword evidence="5" id="KW-1185">Reference proteome</keyword>
<sequence>MGSVFLPAQAANSLLRRFRRANSALEEIKQGNIQRECRDESCSYEEAREAFENDEKTRRFWDEYVRENSPNGSGGLESGIGQFQSLYLIIPLLVGLLLLGVVIAVWSHGPAGAELPARLRAQRPEQPRAPRV</sequence>
<dbReference type="PRINTS" id="PR00001">
    <property type="entry name" value="GLABLOOD"/>
</dbReference>
<evidence type="ECO:0000313" key="4">
    <source>
        <dbReference type="EMBL" id="KAJ8400758.1"/>
    </source>
</evidence>
<evidence type="ECO:0000256" key="1">
    <source>
        <dbReference type="ARBA" id="ARBA00023157"/>
    </source>
</evidence>
<keyword evidence="2" id="KW-0472">Membrane</keyword>
<protein>
    <recommendedName>
        <fullName evidence="3">Gla domain-containing protein</fullName>
    </recommendedName>
</protein>
<evidence type="ECO:0000313" key="5">
    <source>
        <dbReference type="Proteomes" id="UP001221898"/>
    </source>
</evidence>
<reference evidence="4" key="1">
    <citation type="journal article" date="2023" name="Science">
        <title>Genome structures resolve the early diversification of teleost fishes.</title>
        <authorList>
            <person name="Parey E."/>
            <person name="Louis A."/>
            <person name="Montfort J."/>
            <person name="Bouchez O."/>
            <person name="Roques C."/>
            <person name="Iampietro C."/>
            <person name="Lluch J."/>
            <person name="Castinel A."/>
            <person name="Donnadieu C."/>
            <person name="Desvignes T."/>
            <person name="Floi Bucao C."/>
            <person name="Jouanno E."/>
            <person name="Wen M."/>
            <person name="Mejri S."/>
            <person name="Dirks R."/>
            <person name="Jansen H."/>
            <person name="Henkel C."/>
            <person name="Chen W.J."/>
            <person name="Zahm M."/>
            <person name="Cabau C."/>
            <person name="Klopp C."/>
            <person name="Thompson A.W."/>
            <person name="Robinson-Rechavi M."/>
            <person name="Braasch I."/>
            <person name="Lecointre G."/>
            <person name="Bobe J."/>
            <person name="Postlethwait J.H."/>
            <person name="Berthelot C."/>
            <person name="Roest Crollius H."/>
            <person name="Guiguen Y."/>
        </authorList>
    </citation>
    <scope>NUCLEOTIDE SEQUENCE</scope>
    <source>
        <strain evidence="4">NC1722</strain>
    </source>
</reference>
<dbReference type="Pfam" id="PF00594">
    <property type="entry name" value="Gla"/>
    <property type="match status" value="1"/>
</dbReference>
<evidence type="ECO:0000256" key="2">
    <source>
        <dbReference type="SAM" id="Phobius"/>
    </source>
</evidence>
<dbReference type="InterPro" id="IPR035972">
    <property type="entry name" value="GLA-like_dom_SF"/>
</dbReference>
<dbReference type="PANTHER" id="PTHR24278">
    <property type="entry name" value="COAGULATION FACTOR"/>
    <property type="match status" value="1"/>
</dbReference>
<dbReference type="SUPFAM" id="SSF57630">
    <property type="entry name" value="GLA-domain"/>
    <property type="match status" value="1"/>
</dbReference>
<comment type="caution">
    <text evidence="4">The sequence shown here is derived from an EMBL/GenBank/DDBJ whole genome shotgun (WGS) entry which is preliminary data.</text>
</comment>
<dbReference type="Proteomes" id="UP001221898">
    <property type="component" value="Unassembled WGS sequence"/>
</dbReference>